<dbReference type="Pfam" id="PF03269">
    <property type="entry name" value="DUF268"/>
    <property type="match status" value="1"/>
</dbReference>
<feature type="transmembrane region" description="Helical" evidence="1">
    <location>
        <begin position="6"/>
        <end position="24"/>
    </location>
</feature>
<keyword evidence="1" id="KW-0472">Membrane</keyword>
<reference evidence="3" key="1">
    <citation type="journal article" date="2014" name="Nat. Genet.">
        <title>Genome of the human hookworm Necator americanus.</title>
        <authorList>
            <person name="Tang Y.T."/>
            <person name="Gao X."/>
            <person name="Rosa B.A."/>
            <person name="Abubucker S."/>
            <person name="Hallsworth-Pepin K."/>
            <person name="Martin J."/>
            <person name="Tyagi R."/>
            <person name="Heizer E."/>
            <person name="Zhang X."/>
            <person name="Bhonagiri-Palsikar V."/>
            <person name="Minx P."/>
            <person name="Warren W.C."/>
            <person name="Wang Q."/>
            <person name="Zhan B."/>
            <person name="Hotez P.J."/>
            <person name="Sternberg P.W."/>
            <person name="Dougall A."/>
            <person name="Gaze S.T."/>
            <person name="Mulvenna J."/>
            <person name="Sotillo J."/>
            <person name="Ranganathan S."/>
            <person name="Rabelo E.M."/>
            <person name="Wilson R.K."/>
            <person name="Felgner P.L."/>
            <person name="Bethony J."/>
            <person name="Hawdon J.M."/>
            <person name="Gasser R.B."/>
            <person name="Loukas A."/>
            <person name="Mitreva M."/>
        </authorList>
    </citation>
    <scope>NUCLEOTIDE SEQUENCE [LARGE SCALE GENOMIC DNA]</scope>
</reference>
<sequence length="346" mass="40070">MSYSSRFAVLTIAAWTLILILNYWSRERDQTELRVKTAMGRVKYSRLAERVFFPNNFKLIAAAQPLPVLDFVNRPTCEQVFADWLKIAHSNSHPEKPPKELVEPLRSEFLLNGYSTLIEEYRDNHAKGVPSKWNQINEWMKLPEHELQKINPYGKQGMAVYRALQEYPPQDMKGLIVGSIEPWVEVYALRNGAKEVLTVDYQNITITGTNKVEYIHPFDLVQRWQEFEGGFDFVISFSSIEHSGLGRYGDPLDPIGDLREIWKITCFLKSKGYFYLGIPRGQDSVVFNLHRIYGVMRLAMVMTGFEWIATYRGDSPVAVQLTQNDLEYFSKNIGLVQQDLFVLRKL</sequence>
<dbReference type="AlphaFoldDB" id="W2T7L9"/>
<accession>W2T7L9</accession>
<dbReference type="EMBL" id="KI660200">
    <property type="protein sequence ID" value="ETN76992.1"/>
    <property type="molecule type" value="Genomic_DNA"/>
</dbReference>
<dbReference type="OMA" id="DAMQFNA"/>
<keyword evidence="1" id="KW-0812">Transmembrane</keyword>
<keyword evidence="1" id="KW-1133">Transmembrane helix</keyword>
<dbReference type="OrthoDB" id="428346at2759"/>
<protein>
    <submittedName>
        <fullName evidence="2">Uncharacterized protein</fullName>
    </submittedName>
</protein>
<evidence type="ECO:0000313" key="3">
    <source>
        <dbReference type="Proteomes" id="UP000053676"/>
    </source>
</evidence>
<dbReference type="Proteomes" id="UP000053676">
    <property type="component" value="Unassembled WGS sequence"/>
</dbReference>
<dbReference type="InterPro" id="IPR004951">
    <property type="entry name" value="DUF268_CAE_spp"/>
</dbReference>
<gene>
    <name evidence="2" type="ORF">NECAME_00518</name>
</gene>
<organism evidence="2 3">
    <name type="scientific">Necator americanus</name>
    <name type="common">Human hookworm</name>
    <dbReference type="NCBI Taxonomy" id="51031"/>
    <lineage>
        <taxon>Eukaryota</taxon>
        <taxon>Metazoa</taxon>
        <taxon>Ecdysozoa</taxon>
        <taxon>Nematoda</taxon>
        <taxon>Chromadorea</taxon>
        <taxon>Rhabditida</taxon>
        <taxon>Rhabditina</taxon>
        <taxon>Rhabditomorpha</taxon>
        <taxon>Strongyloidea</taxon>
        <taxon>Ancylostomatidae</taxon>
        <taxon>Bunostominae</taxon>
        <taxon>Necator</taxon>
    </lineage>
</organism>
<name>W2T7L9_NECAM</name>
<proteinExistence type="predicted"/>
<keyword evidence="3" id="KW-1185">Reference proteome</keyword>
<dbReference type="KEGG" id="nai:NECAME_00518"/>
<evidence type="ECO:0000256" key="1">
    <source>
        <dbReference type="SAM" id="Phobius"/>
    </source>
</evidence>
<evidence type="ECO:0000313" key="2">
    <source>
        <dbReference type="EMBL" id="ETN76992.1"/>
    </source>
</evidence>